<feature type="repeat" description="Solcar" evidence="5">
    <location>
        <begin position="63"/>
        <end position="149"/>
    </location>
</feature>
<keyword evidence="3" id="KW-0677">Repeat</keyword>
<dbReference type="Proteomes" id="UP000708208">
    <property type="component" value="Unassembled WGS sequence"/>
</dbReference>
<dbReference type="EMBL" id="CAJVCH010570058">
    <property type="protein sequence ID" value="CAG7833919.1"/>
    <property type="molecule type" value="Genomic_DNA"/>
</dbReference>
<reference evidence="8" key="1">
    <citation type="submission" date="2021-06" db="EMBL/GenBank/DDBJ databases">
        <authorList>
            <person name="Hodson N. C."/>
            <person name="Mongue J. A."/>
            <person name="Jaron S. K."/>
        </authorList>
    </citation>
    <scope>NUCLEOTIDE SEQUENCE</scope>
</reference>
<comment type="caution">
    <text evidence="8">The sequence shown here is derived from an EMBL/GenBank/DDBJ whole genome shotgun (WGS) entry which is preliminary data.</text>
</comment>
<protein>
    <submittedName>
        <fullName evidence="8">Uncharacterized protein</fullName>
    </submittedName>
</protein>
<keyword evidence="9" id="KW-1185">Reference proteome</keyword>
<dbReference type="InterPro" id="IPR050567">
    <property type="entry name" value="Mitochondrial_Carrier"/>
</dbReference>
<sequence>MFTGSSSQEDKTIVFLYITLSVAASVILGVCMLFPIDVPASGMYFMTYECLKRAMTPADSTSLSPLRTLLAGGVAGVLNWAVAIPADVMKSRIQTAPENAYPRGVRDVFKQMMKEEGPRALFKGVAPVMLRAFPANAACFMGYEVALKFLNYAAPNL</sequence>
<evidence type="ECO:0000256" key="4">
    <source>
        <dbReference type="ARBA" id="ARBA00022989"/>
    </source>
</evidence>
<feature type="transmembrane region" description="Helical" evidence="7">
    <location>
        <begin position="66"/>
        <end position="84"/>
    </location>
</feature>
<organism evidence="8 9">
    <name type="scientific">Allacma fusca</name>
    <dbReference type="NCBI Taxonomy" id="39272"/>
    <lineage>
        <taxon>Eukaryota</taxon>
        <taxon>Metazoa</taxon>
        <taxon>Ecdysozoa</taxon>
        <taxon>Arthropoda</taxon>
        <taxon>Hexapoda</taxon>
        <taxon>Collembola</taxon>
        <taxon>Symphypleona</taxon>
        <taxon>Sminthuridae</taxon>
        <taxon>Allacma</taxon>
    </lineage>
</organism>
<keyword evidence="5 7" id="KW-0472">Membrane</keyword>
<dbReference type="GO" id="GO:0005740">
    <property type="term" value="C:mitochondrial envelope"/>
    <property type="evidence" value="ECO:0007669"/>
    <property type="project" value="TreeGrafter"/>
</dbReference>
<accession>A0A8J2LIV3</accession>
<dbReference type="GO" id="GO:0015227">
    <property type="term" value="F:O-acyl-L-carnitine transmembrane transporter activity"/>
    <property type="evidence" value="ECO:0007669"/>
    <property type="project" value="TreeGrafter"/>
</dbReference>
<keyword evidence="5 6" id="KW-0812">Transmembrane</keyword>
<dbReference type="GO" id="GO:0016020">
    <property type="term" value="C:membrane"/>
    <property type="evidence" value="ECO:0007669"/>
    <property type="project" value="UniProtKB-UniRule"/>
</dbReference>
<evidence type="ECO:0000256" key="5">
    <source>
        <dbReference type="PROSITE-ProRule" id="PRU00282"/>
    </source>
</evidence>
<keyword evidence="4 7" id="KW-1133">Transmembrane helix</keyword>
<evidence type="ECO:0000313" key="8">
    <source>
        <dbReference type="EMBL" id="CAG7833919.1"/>
    </source>
</evidence>
<name>A0A8J2LIV3_9HEXA</name>
<dbReference type="GO" id="GO:0006839">
    <property type="term" value="P:mitochondrial transport"/>
    <property type="evidence" value="ECO:0007669"/>
    <property type="project" value="TreeGrafter"/>
</dbReference>
<feature type="transmembrane region" description="Helical" evidence="7">
    <location>
        <begin position="12"/>
        <end position="36"/>
    </location>
</feature>
<dbReference type="InterPro" id="IPR018108">
    <property type="entry name" value="MCP_transmembrane"/>
</dbReference>
<dbReference type="OrthoDB" id="14252at2759"/>
<evidence type="ECO:0000256" key="3">
    <source>
        <dbReference type="ARBA" id="ARBA00022737"/>
    </source>
</evidence>
<comment type="similarity">
    <text evidence="1 6">Belongs to the mitochondrial carrier (TC 2.A.29) family.</text>
</comment>
<evidence type="ECO:0000256" key="7">
    <source>
        <dbReference type="SAM" id="Phobius"/>
    </source>
</evidence>
<evidence type="ECO:0000256" key="6">
    <source>
        <dbReference type="RuleBase" id="RU000488"/>
    </source>
</evidence>
<gene>
    <name evidence="8" type="ORF">AFUS01_LOCUS43482</name>
</gene>
<dbReference type="AlphaFoldDB" id="A0A8J2LIV3"/>
<evidence type="ECO:0000256" key="2">
    <source>
        <dbReference type="ARBA" id="ARBA00022448"/>
    </source>
</evidence>
<evidence type="ECO:0000313" key="9">
    <source>
        <dbReference type="Proteomes" id="UP000708208"/>
    </source>
</evidence>
<dbReference type="PANTHER" id="PTHR45624:SF4">
    <property type="entry name" value="CONGESTED-LIKE TRACHEA PROTEIN-RELATED"/>
    <property type="match status" value="1"/>
</dbReference>
<dbReference type="GO" id="GO:1902603">
    <property type="term" value="P:carnitine transmembrane transport"/>
    <property type="evidence" value="ECO:0007669"/>
    <property type="project" value="TreeGrafter"/>
</dbReference>
<dbReference type="PROSITE" id="PS50920">
    <property type="entry name" value="SOLCAR"/>
    <property type="match status" value="1"/>
</dbReference>
<evidence type="ECO:0000256" key="1">
    <source>
        <dbReference type="ARBA" id="ARBA00006375"/>
    </source>
</evidence>
<dbReference type="PANTHER" id="PTHR45624">
    <property type="entry name" value="MITOCHONDRIAL BASIC AMINO ACIDS TRANSPORTER-RELATED"/>
    <property type="match status" value="1"/>
</dbReference>
<dbReference type="Pfam" id="PF00153">
    <property type="entry name" value="Mito_carr"/>
    <property type="match status" value="1"/>
</dbReference>
<keyword evidence="2 6" id="KW-0813">Transport</keyword>
<proteinExistence type="inferred from homology"/>